<dbReference type="InterPro" id="IPR002060">
    <property type="entry name" value="Squ/phyt_synthse"/>
</dbReference>
<evidence type="ECO:0000313" key="2">
    <source>
        <dbReference type="EMBL" id="AUX28622.1"/>
    </source>
</evidence>
<name>A0A4V0NF68_SORCE</name>
<dbReference type="SUPFAM" id="SSF48576">
    <property type="entry name" value="Terpenoid synthases"/>
    <property type="match status" value="1"/>
</dbReference>
<dbReference type="InterPro" id="IPR008949">
    <property type="entry name" value="Isoprenoid_synthase_dom_sf"/>
</dbReference>
<accession>A0A4V0NF68</accession>
<protein>
    <recommendedName>
        <fullName evidence="4">Phytoene synthase</fullName>
    </recommendedName>
</protein>
<sequence length="364" mass="41852">MPIITDARARARGDTGNSHHQRSALDVVKPIQPISPRLPCLPAAAPASERTAYQTISAVVGSSHYRALSDDALKDEDNAAWVLGLDPDVKQAWLDRIRWIRIVDRLAENERIEPHERRFSRFMEAWRLLRSRGFVDPSCPFASELSAIRALWLRDAIGPGHDPPADQDDMQARALAAWDAYLRALADYHAPGLLIRTMKEHDTMLARLSGHIFQLVPFLTKEHWDAAGEFGRLDQFFNNLRDMQEDADRGLCYLPEEELTRHGVTRAQVISGRCVELPGYQRLMRSWLEEVMPSLYARAAPFIDARGLHPSLEIMREWSLRRYARIARVFRATGFDHRRFPARYWAEVRRDLAERRQLPRAHPA</sequence>
<proteinExistence type="predicted"/>
<dbReference type="AlphaFoldDB" id="A0A4V0NF68"/>
<dbReference type="Gene3D" id="1.10.600.10">
    <property type="entry name" value="Farnesyl Diphosphate Synthase"/>
    <property type="match status" value="1"/>
</dbReference>
<dbReference type="Proteomes" id="UP000295497">
    <property type="component" value="Chromosome"/>
</dbReference>
<feature type="region of interest" description="Disordered" evidence="1">
    <location>
        <begin position="1"/>
        <end position="23"/>
    </location>
</feature>
<gene>
    <name evidence="2" type="ORF">SOCE836_007010</name>
</gene>
<evidence type="ECO:0008006" key="4">
    <source>
        <dbReference type="Google" id="ProtNLM"/>
    </source>
</evidence>
<evidence type="ECO:0000313" key="3">
    <source>
        <dbReference type="Proteomes" id="UP000295497"/>
    </source>
</evidence>
<dbReference type="EMBL" id="CP012672">
    <property type="protein sequence ID" value="AUX28622.1"/>
    <property type="molecule type" value="Genomic_DNA"/>
</dbReference>
<dbReference type="Pfam" id="PF00494">
    <property type="entry name" value="SQS_PSY"/>
    <property type="match status" value="1"/>
</dbReference>
<evidence type="ECO:0000256" key="1">
    <source>
        <dbReference type="SAM" id="MobiDB-lite"/>
    </source>
</evidence>
<organism evidence="2 3">
    <name type="scientific">Sorangium cellulosum</name>
    <name type="common">Polyangium cellulosum</name>
    <dbReference type="NCBI Taxonomy" id="56"/>
    <lineage>
        <taxon>Bacteria</taxon>
        <taxon>Pseudomonadati</taxon>
        <taxon>Myxococcota</taxon>
        <taxon>Polyangia</taxon>
        <taxon>Polyangiales</taxon>
        <taxon>Polyangiaceae</taxon>
        <taxon>Sorangium</taxon>
    </lineage>
</organism>
<reference evidence="2 3" key="1">
    <citation type="submission" date="2015-09" db="EMBL/GenBank/DDBJ databases">
        <title>Sorangium comparison.</title>
        <authorList>
            <person name="Zaburannyi N."/>
            <person name="Bunk B."/>
            <person name="Overmann J."/>
            <person name="Mueller R."/>
        </authorList>
    </citation>
    <scope>NUCLEOTIDE SEQUENCE [LARGE SCALE GENOMIC DNA]</scope>
    <source>
        <strain evidence="2 3">So ce836</strain>
    </source>
</reference>